<reference evidence="1 2" key="1">
    <citation type="submission" date="2019-08" db="EMBL/GenBank/DDBJ databases">
        <title>Draft genome sequences of two oriental melons (Cucumis melo L. var makuwa).</title>
        <authorList>
            <person name="Kwon S.-Y."/>
        </authorList>
    </citation>
    <scope>NUCLEOTIDE SEQUENCE [LARGE SCALE GENOMIC DNA]</scope>
    <source>
        <strain evidence="2">cv. SW 3</strain>
        <tissue evidence="1">Leaf</tissue>
    </source>
</reference>
<dbReference type="AlphaFoldDB" id="A0A5A7UE26"/>
<comment type="caution">
    <text evidence="1">The sequence shown here is derived from an EMBL/GenBank/DDBJ whole genome shotgun (WGS) entry which is preliminary data.</text>
</comment>
<accession>A0A5A7UE26</accession>
<sequence>MEQRCEKCYEEMLQLLEKMTIYEDKEVVINRFYNGLNKESFEMLVDHEEIRCCENLEDMVHVAIR</sequence>
<proteinExistence type="predicted"/>
<gene>
    <name evidence="1" type="ORF">E6C27_scaffold60G001990</name>
</gene>
<name>A0A5A7UE26_CUCMM</name>
<protein>
    <submittedName>
        <fullName evidence="1">Uncharacterized protein</fullName>
    </submittedName>
</protein>
<evidence type="ECO:0000313" key="1">
    <source>
        <dbReference type="EMBL" id="KAA0051791.1"/>
    </source>
</evidence>
<dbReference type="EMBL" id="SSTE01011134">
    <property type="protein sequence ID" value="KAA0051791.1"/>
    <property type="molecule type" value="Genomic_DNA"/>
</dbReference>
<evidence type="ECO:0000313" key="2">
    <source>
        <dbReference type="Proteomes" id="UP000321393"/>
    </source>
</evidence>
<organism evidence="1 2">
    <name type="scientific">Cucumis melo var. makuwa</name>
    <name type="common">Oriental melon</name>
    <dbReference type="NCBI Taxonomy" id="1194695"/>
    <lineage>
        <taxon>Eukaryota</taxon>
        <taxon>Viridiplantae</taxon>
        <taxon>Streptophyta</taxon>
        <taxon>Embryophyta</taxon>
        <taxon>Tracheophyta</taxon>
        <taxon>Spermatophyta</taxon>
        <taxon>Magnoliopsida</taxon>
        <taxon>eudicotyledons</taxon>
        <taxon>Gunneridae</taxon>
        <taxon>Pentapetalae</taxon>
        <taxon>rosids</taxon>
        <taxon>fabids</taxon>
        <taxon>Cucurbitales</taxon>
        <taxon>Cucurbitaceae</taxon>
        <taxon>Benincaseae</taxon>
        <taxon>Cucumis</taxon>
    </lineage>
</organism>
<dbReference type="Proteomes" id="UP000321393">
    <property type="component" value="Unassembled WGS sequence"/>
</dbReference>